<organism evidence="1">
    <name type="scientific">Vibrio chaetopteri</name>
    <dbReference type="NCBI Taxonomy" id="3016528"/>
    <lineage>
        <taxon>Bacteria</taxon>
        <taxon>Pseudomonadati</taxon>
        <taxon>Pseudomonadota</taxon>
        <taxon>Gammaproteobacteria</taxon>
        <taxon>Vibrionales</taxon>
        <taxon>Vibrionaceae</taxon>
        <taxon>Vibrio</taxon>
    </lineage>
</organism>
<dbReference type="KEGG" id="vck:PG915_22755"/>
<dbReference type="InterPro" id="IPR005564">
    <property type="entry name" value="Major_capsid_GpE"/>
</dbReference>
<name>A0AAU8BN26_9VIBR</name>
<dbReference type="EMBL" id="CP115921">
    <property type="protein sequence ID" value="XCD18099.1"/>
    <property type="molecule type" value="Genomic_DNA"/>
</dbReference>
<protein>
    <submittedName>
        <fullName evidence="1">Major capsid protein</fullName>
    </submittedName>
</protein>
<gene>
    <name evidence="1" type="ORF">PG915_22755</name>
</gene>
<reference evidence="1" key="1">
    <citation type="submission" date="2023-01" db="EMBL/GenBank/DDBJ databases">
        <title>Vibrio sp. CB1-14 genome sequencing.</title>
        <authorList>
            <person name="Otstavnykh N."/>
            <person name="Isaeva M."/>
            <person name="Meleshko D."/>
        </authorList>
    </citation>
    <scope>NUCLEOTIDE SEQUENCE</scope>
    <source>
        <strain evidence="1">CB1-14</strain>
    </source>
</reference>
<dbReference type="Pfam" id="PF03864">
    <property type="entry name" value="Phage_cap_E"/>
    <property type="match status" value="1"/>
</dbReference>
<dbReference type="RefSeq" id="WP_353499250.1">
    <property type="nucleotide sequence ID" value="NZ_CP115921.1"/>
</dbReference>
<sequence length="327" mass="36852">MDQIFDHEAFQLHNLTTAYNYSTPIESDVLDMFITDPVEHRTVMLVKSGHYLQVLMPGEIGQHPNIDTHNPEEAVPVVLIRYPFDSAIVPDDLSRIKSLKNKKVQAQDLATLTKSHMGKHRANHRYTAAFTAYSALKGIIKNKKGDVLVNLHRVMGTTQRRLDLKLGTATTDIPKLLQDLAKKNRELCKDYGHMLQSGTTVRIGSDMIYKVLTHQSVVEFYGAELHPRLLVKWADDPNRIKICGVDFIADEVEEVVEKGASYPNVQSGLFSMLRAPADVLSGGTKNRECYITTEPKKHDEGLEIRSRAIYLPIVRNPQLICEVHSSN</sequence>
<proteinExistence type="predicted"/>
<accession>A0AAU8BN26</accession>
<dbReference type="AlphaFoldDB" id="A0AAU8BN26"/>
<evidence type="ECO:0000313" key="1">
    <source>
        <dbReference type="EMBL" id="XCD18099.1"/>
    </source>
</evidence>